<dbReference type="GO" id="GO:0008115">
    <property type="term" value="F:sarcosine oxidase activity"/>
    <property type="evidence" value="ECO:0007669"/>
    <property type="project" value="TreeGrafter"/>
</dbReference>
<evidence type="ECO:0000256" key="6">
    <source>
        <dbReference type="SAM" id="Phobius"/>
    </source>
</evidence>
<keyword evidence="5" id="KW-0560">Oxidoreductase</keyword>
<evidence type="ECO:0000256" key="1">
    <source>
        <dbReference type="ARBA" id="ARBA00001974"/>
    </source>
</evidence>
<sequence length="412" mass="45468">MALPQSILIVGGGVFGLSTALSLSERHPNNKITLIEASPTIPNPHGSSVDSSRIIRADYANPAYAKLAAAGIKKWRTTEWGKDGRYTENGLALLYADDNPDSERYTRKSYENVKRLLEEEGGGGGGGEKGADKVVYLSTKADVEKVVPRYAAGMNIAGGYLNRGSGWGDAESGVRFAKQKLDELNKVTIKHGEVERLIFEDRDAQKTSSPLKVAGVILKDNLTGTTTTVTADLVILATGASTPKLIDLRGMVEATGQVLAYIKISDEEQAQLAHMPTILSFSTGMFIIPPRNNELKIARHAYGYLNPQDIPIPGTTRSSNNEQQTMNISVPVYNVPVPAEGEDACRRALREMLPAFAERPFVRTRICWYSDTYVFFFFFFFFFFFDANTKRLEKLTNSMRIIYGMKDPPEIS</sequence>
<evidence type="ECO:0000256" key="5">
    <source>
        <dbReference type="ARBA" id="ARBA00023002"/>
    </source>
</evidence>
<feature type="transmembrane region" description="Helical" evidence="6">
    <location>
        <begin position="368"/>
        <end position="385"/>
    </location>
</feature>
<name>A0A1Q5QA26_TALAT</name>
<dbReference type="Proteomes" id="UP000214365">
    <property type="component" value="Unassembled WGS sequence"/>
</dbReference>
<dbReference type="GeneID" id="31001343"/>
<evidence type="ECO:0000256" key="3">
    <source>
        <dbReference type="ARBA" id="ARBA00022630"/>
    </source>
</evidence>
<dbReference type="Gene3D" id="3.30.9.10">
    <property type="entry name" value="D-Amino Acid Oxidase, subunit A, domain 2"/>
    <property type="match status" value="1"/>
</dbReference>
<evidence type="ECO:0000256" key="2">
    <source>
        <dbReference type="ARBA" id="ARBA00010989"/>
    </source>
</evidence>
<evidence type="ECO:0000313" key="8">
    <source>
        <dbReference type="EMBL" id="OKL62782.1"/>
    </source>
</evidence>
<dbReference type="GO" id="GO:0004657">
    <property type="term" value="F:proline dehydrogenase activity"/>
    <property type="evidence" value="ECO:0007669"/>
    <property type="project" value="TreeGrafter"/>
</dbReference>
<keyword evidence="4" id="KW-0274">FAD</keyword>
<evidence type="ECO:0000313" key="9">
    <source>
        <dbReference type="Proteomes" id="UP000214365"/>
    </source>
</evidence>
<keyword evidence="6" id="KW-0472">Membrane</keyword>
<dbReference type="OrthoDB" id="2219495at2759"/>
<dbReference type="Pfam" id="PF01266">
    <property type="entry name" value="DAO"/>
    <property type="match status" value="1"/>
</dbReference>
<dbReference type="SUPFAM" id="SSF54373">
    <property type="entry name" value="FAD-linked reductases, C-terminal domain"/>
    <property type="match status" value="1"/>
</dbReference>
<protein>
    <recommendedName>
        <fullName evidence="7">FAD dependent oxidoreductase domain-containing protein</fullName>
    </recommendedName>
</protein>
<reference evidence="8 9" key="1">
    <citation type="submission" date="2015-06" db="EMBL/GenBank/DDBJ databases">
        <title>Talaromyces atroroseus IBT 11181 draft genome.</title>
        <authorList>
            <person name="Rasmussen K.B."/>
            <person name="Rasmussen S."/>
            <person name="Petersen B."/>
            <person name="Sicheritz-Ponten T."/>
            <person name="Mortensen U.H."/>
            <person name="Thrane U."/>
        </authorList>
    </citation>
    <scope>NUCLEOTIDE SEQUENCE [LARGE SCALE GENOMIC DNA]</scope>
    <source>
        <strain evidence="8 9">IBT 11181</strain>
    </source>
</reference>
<comment type="cofactor">
    <cofactor evidence="1">
        <name>FAD</name>
        <dbReference type="ChEBI" id="CHEBI:57692"/>
    </cofactor>
</comment>
<dbReference type="PANTHER" id="PTHR10961">
    <property type="entry name" value="PEROXISOMAL SARCOSINE OXIDASE"/>
    <property type="match status" value="1"/>
</dbReference>
<dbReference type="PANTHER" id="PTHR10961:SF46">
    <property type="entry name" value="PEROXISOMAL SARCOSINE OXIDASE"/>
    <property type="match status" value="1"/>
</dbReference>
<dbReference type="Gene3D" id="3.50.50.60">
    <property type="entry name" value="FAD/NAD(P)-binding domain"/>
    <property type="match status" value="1"/>
</dbReference>
<dbReference type="SUPFAM" id="SSF51905">
    <property type="entry name" value="FAD/NAD(P)-binding domain"/>
    <property type="match status" value="1"/>
</dbReference>
<dbReference type="RefSeq" id="XP_020122903.1">
    <property type="nucleotide sequence ID" value="XM_020261268.1"/>
</dbReference>
<dbReference type="GO" id="GO:0050660">
    <property type="term" value="F:flavin adenine dinucleotide binding"/>
    <property type="evidence" value="ECO:0007669"/>
    <property type="project" value="InterPro"/>
</dbReference>
<feature type="domain" description="FAD dependent oxidoreductase" evidence="7">
    <location>
        <begin position="7"/>
        <end position="368"/>
    </location>
</feature>
<dbReference type="InterPro" id="IPR036188">
    <property type="entry name" value="FAD/NAD-bd_sf"/>
</dbReference>
<dbReference type="InterPro" id="IPR045170">
    <property type="entry name" value="MTOX"/>
</dbReference>
<gene>
    <name evidence="8" type="ORF">UA08_01588</name>
</gene>
<keyword evidence="9" id="KW-1185">Reference proteome</keyword>
<keyword evidence="6" id="KW-0812">Transmembrane</keyword>
<evidence type="ECO:0000256" key="4">
    <source>
        <dbReference type="ARBA" id="ARBA00022827"/>
    </source>
</evidence>
<keyword evidence="6" id="KW-1133">Transmembrane helix</keyword>
<comment type="caution">
    <text evidence="8">The sequence shown here is derived from an EMBL/GenBank/DDBJ whole genome shotgun (WGS) entry which is preliminary data.</text>
</comment>
<evidence type="ECO:0000259" key="7">
    <source>
        <dbReference type="Pfam" id="PF01266"/>
    </source>
</evidence>
<organism evidence="8 9">
    <name type="scientific">Talaromyces atroroseus</name>
    <dbReference type="NCBI Taxonomy" id="1441469"/>
    <lineage>
        <taxon>Eukaryota</taxon>
        <taxon>Fungi</taxon>
        <taxon>Dikarya</taxon>
        <taxon>Ascomycota</taxon>
        <taxon>Pezizomycotina</taxon>
        <taxon>Eurotiomycetes</taxon>
        <taxon>Eurotiomycetidae</taxon>
        <taxon>Eurotiales</taxon>
        <taxon>Trichocomaceae</taxon>
        <taxon>Talaromyces</taxon>
        <taxon>Talaromyces sect. Trachyspermi</taxon>
    </lineage>
</organism>
<dbReference type="InterPro" id="IPR006076">
    <property type="entry name" value="FAD-dep_OxRdtase"/>
</dbReference>
<comment type="similarity">
    <text evidence="2">Belongs to the MSOX/MTOX family.</text>
</comment>
<proteinExistence type="inferred from homology"/>
<dbReference type="GO" id="GO:0050031">
    <property type="term" value="F:L-pipecolate oxidase activity"/>
    <property type="evidence" value="ECO:0007669"/>
    <property type="project" value="TreeGrafter"/>
</dbReference>
<dbReference type="STRING" id="1441469.A0A1Q5QA26"/>
<dbReference type="EMBL" id="LFMY01000002">
    <property type="protein sequence ID" value="OKL62782.1"/>
    <property type="molecule type" value="Genomic_DNA"/>
</dbReference>
<dbReference type="AlphaFoldDB" id="A0A1Q5QA26"/>
<accession>A0A1Q5QA26</accession>
<keyword evidence="3" id="KW-0285">Flavoprotein</keyword>